<dbReference type="Proteomes" id="UP000306236">
    <property type="component" value="Unassembled WGS sequence"/>
</dbReference>
<name>A0A4V3YWQ2_9BURK</name>
<dbReference type="InterPro" id="IPR001753">
    <property type="entry name" value="Enoyl-CoA_hydra/iso"/>
</dbReference>
<sequence length="275" mass="29731">MRMTDHTAKHDSCVLHYPVPGLAHITLNRPRQRNALRLCDMQALHQLLDPVLAADAIRVVLFTANGAGFCAGLDIQSMLDAQGQMHTDVTQAYALQETFASLMQRLRRSDKTIIAGVHGAAVGAGFGLALAADIRYASHAASFHVGAIKIGLSAGECGISYHLPRTVGSTRAFDIMLTGRPVLAEEAERCGLVAALTAPETLEQLCLERAQMVLSNSPFATKHTKQIMWRSLDASSLDEAIELENRAQILGLLTQDCAEGMRAFAEKRAPVFTGR</sequence>
<dbReference type="OrthoDB" id="4608673at2"/>
<dbReference type="Pfam" id="PF00378">
    <property type="entry name" value="ECH_1"/>
    <property type="match status" value="1"/>
</dbReference>
<dbReference type="InterPro" id="IPR018376">
    <property type="entry name" value="Enoyl-CoA_hyd/isom_CS"/>
</dbReference>
<dbReference type="CDD" id="cd06558">
    <property type="entry name" value="crotonase-like"/>
    <property type="match status" value="1"/>
</dbReference>
<dbReference type="PANTHER" id="PTHR43684">
    <property type="match status" value="1"/>
</dbReference>
<dbReference type="InterPro" id="IPR051053">
    <property type="entry name" value="ECH/Chromodomain_protein"/>
</dbReference>
<feature type="transmembrane region" description="Helical" evidence="6">
    <location>
        <begin position="113"/>
        <end position="132"/>
    </location>
</feature>
<protein>
    <submittedName>
        <fullName evidence="7">Enoyl-CoA hydratase</fullName>
    </submittedName>
</protein>
<evidence type="ECO:0000256" key="4">
    <source>
        <dbReference type="ARBA" id="ARBA00023235"/>
    </source>
</evidence>
<keyword evidence="8" id="KW-1185">Reference proteome</keyword>
<keyword evidence="3" id="KW-0576">Peroxisome</keyword>
<accession>A0A4V3YWQ2</accession>
<evidence type="ECO:0000256" key="1">
    <source>
        <dbReference type="ARBA" id="ARBA00004275"/>
    </source>
</evidence>
<comment type="subcellular location">
    <subcellularLocation>
        <location evidence="1">Peroxisome</location>
    </subcellularLocation>
</comment>
<comment type="similarity">
    <text evidence="2 5">Belongs to the enoyl-CoA hydratase/isomerase family.</text>
</comment>
<dbReference type="InterPro" id="IPR029045">
    <property type="entry name" value="ClpP/crotonase-like_dom_sf"/>
</dbReference>
<keyword evidence="4" id="KW-0413">Isomerase</keyword>
<evidence type="ECO:0000256" key="3">
    <source>
        <dbReference type="ARBA" id="ARBA00023140"/>
    </source>
</evidence>
<keyword evidence="6" id="KW-1133">Transmembrane helix</keyword>
<evidence type="ECO:0000256" key="5">
    <source>
        <dbReference type="RuleBase" id="RU003707"/>
    </source>
</evidence>
<evidence type="ECO:0000256" key="2">
    <source>
        <dbReference type="ARBA" id="ARBA00005254"/>
    </source>
</evidence>
<evidence type="ECO:0000256" key="6">
    <source>
        <dbReference type="SAM" id="Phobius"/>
    </source>
</evidence>
<keyword evidence="6" id="KW-0472">Membrane</keyword>
<dbReference type="Gene3D" id="1.10.12.10">
    <property type="entry name" value="Lyase 2-enoyl-coa Hydratase, Chain A, domain 2"/>
    <property type="match status" value="1"/>
</dbReference>
<comment type="caution">
    <text evidence="7">The sequence shown here is derived from an EMBL/GenBank/DDBJ whole genome shotgun (WGS) entry which is preliminary data.</text>
</comment>
<dbReference type="SUPFAM" id="SSF52096">
    <property type="entry name" value="ClpP/crotonase"/>
    <property type="match status" value="1"/>
</dbReference>
<dbReference type="PROSITE" id="PS00166">
    <property type="entry name" value="ENOYL_COA_HYDRATASE"/>
    <property type="match status" value="1"/>
</dbReference>
<dbReference type="Gene3D" id="3.90.226.10">
    <property type="entry name" value="2-enoyl-CoA Hydratase, Chain A, domain 1"/>
    <property type="match status" value="1"/>
</dbReference>
<keyword evidence="6" id="KW-0812">Transmembrane</keyword>
<evidence type="ECO:0000313" key="7">
    <source>
        <dbReference type="EMBL" id="THJ32162.1"/>
    </source>
</evidence>
<evidence type="ECO:0000313" key="8">
    <source>
        <dbReference type="Proteomes" id="UP000306236"/>
    </source>
</evidence>
<dbReference type="InterPro" id="IPR014748">
    <property type="entry name" value="Enoyl-CoA_hydra_C"/>
</dbReference>
<dbReference type="EMBL" id="SSWX01000017">
    <property type="protein sequence ID" value="THJ32162.1"/>
    <property type="molecule type" value="Genomic_DNA"/>
</dbReference>
<organism evidence="7 8">
    <name type="scientific">Lampropedia aestuarii</name>
    <dbReference type="NCBI Taxonomy" id="2562762"/>
    <lineage>
        <taxon>Bacteria</taxon>
        <taxon>Pseudomonadati</taxon>
        <taxon>Pseudomonadota</taxon>
        <taxon>Betaproteobacteria</taxon>
        <taxon>Burkholderiales</taxon>
        <taxon>Comamonadaceae</taxon>
        <taxon>Lampropedia</taxon>
    </lineage>
</organism>
<proteinExistence type="inferred from homology"/>
<dbReference type="PANTHER" id="PTHR43684:SF1">
    <property type="entry name" value="ENOYL-COA DELTA ISOMERASE 2"/>
    <property type="match status" value="1"/>
</dbReference>
<reference evidence="7 8" key="1">
    <citation type="submission" date="2019-04" db="EMBL/GenBank/DDBJ databases">
        <title>Lampropedia sp YIM MLB12 draf genome.</title>
        <authorList>
            <person name="Wang Y.-X."/>
        </authorList>
    </citation>
    <scope>NUCLEOTIDE SEQUENCE [LARGE SCALE GENOMIC DNA]</scope>
    <source>
        <strain evidence="7 8">YIM MLB12</strain>
    </source>
</reference>
<dbReference type="GO" id="GO:0004165">
    <property type="term" value="F:delta(3)-delta(2)-enoyl-CoA isomerase activity"/>
    <property type="evidence" value="ECO:0007669"/>
    <property type="project" value="UniProtKB-ARBA"/>
</dbReference>
<dbReference type="AlphaFoldDB" id="A0A4V3YWQ2"/>
<gene>
    <name evidence="7" type="ORF">E8K88_13015</name>
</gene>